<dbReference type="AlphaFoldDB" id="A0A0G4IBL0"/>
<name>A0A0G4IBL0_9ALVE</name>
<sequence length="154" mass="16807">MGRLVSFFVTLALCSLVGVFGNEGGQETLSRHRETFEDFMKRHGKWVFGVSDVIQPAEAKGWEDDDIPDDPVLRAELADNPLVIPGGMHIEPEEATMGVHVQAAQDLEMYSEQIPWDADDVGGASSNSTETVNPSFLSLKTTKTKGNSLRSARA</sequence>
<reference evidence="3" key="1">
    <citation type="submission" date="2014-11" db="EMBL/GenBank/DDBJ databases">
        <authorList>
            <person name="Otto D Thomas"/>
            <person name="Naeem Raeece"/>
        </authorList>
    </citation>
    <scope>NUCLEOTIDE SEQUENCE</scope>
</reference>
<evidence type="ECO:0000313" key="3">
    <source>
        <dbReference type="EMBL" id="CEM54443.1"/>
    </source>
</evidence>
<organism evidence="3">
    <name type="scientific">Chromera velia CCMP2878</name>
    <dbReference type="NCBI Taxonomy" id="1169474"/>
    <lineage>
        <taxon>Eukaryota</taxon>
        <taxon>Sar</taxon>
        <taxon>Alveolata</taxon>
        <taxon>Colpodellida</taxon>
        <taxon>Chromeraceae</taxon>
        <taxon>Chromera</taxon>
    </lineage>
</organism>
<keyword evidence="2" id="KW-0732">Signal</keyword>
<feature type="chain" id="PRO_5005192948" evidence="2">
    <location>
        <begin position="22"/>
        <end position="154"/>
    </location>
</feature>
<proteinExistence type="predicted"/>
<protein>
    <submittedName>
        <fullName evidence="3">Uncharacterized protein</fullName>
    </submittedName>
</protein>
<feature type="compositionally biased region" description="Polar residues" evidence="1">
    <location>
        <begin position="124"/>
        <end position="154"/>
    </location>
</feature>
<evidence type="ECO:0000256" key="1">
    <source>
        <dbReference type="SAM" id="MobiDB-lite"/>
    </source>
</evidence>
<evidence type="ECO:0000256" key="2">
    <source>
        <dbReference type="SAM" id="SignalP"/>
    </source>
</evidence>
<feature type="region of interest" description="Disordered" evidence="1">
    <location>
        <begin position="117"/>
        <end position="154"/>
    </location>
</feature>
<feature type="signal peptide" evidence="2">
    <location>
        <begin position="1"/>
        <end position="21"/>
    </location>
</feature>
<gene>
    <name evidence="3" type="ORF">Cvel_2186</name>
</gene>
<dbReference type="EMBL" id="CDMZ01005787">
    <property type="protein sequence ID" value="CEM54443.1"/>
    <property type="molecule type" value="Genomic_DNA"/>
</dbReference>
<dbReference type="VEuPathDB" id="CryptoDB:Cvel_2186"/>
<accession>A0A0G4IBL0</accession>